<evidence type="ECO:0000256" key="6">
    <source>
        <dbReference type="SAM" id="MobiDB-lite"/>
    </source>
</evidence>
<feature type="compositionally biased region" description="Low complexity" evidence="6">
    <location>
        <begin position="333"/>
        <end position="345"/>
    </location>
</feature>
<proteinExistence type="inferred from homology"/>
<keyword evidence="3 7" id="KW-0812">Transmembrane</keyword>
<evidence type="ECO:0000256" key="3">
    <source>
        <dbReference type="ARBA" id="ARBA00022692"/>
    </source>
</evidence>
<feature type="transmembrane region" description="Helical" evidence="7">
    <location>
        <begin position="21"/>
        <end position="44"/>
    </location>
</feature>
<feature type="transmembrane region" description="Helical" evidence="7">
    <location>
        <begin position="167"/>
        <end position="186"/>
    </location>
</feature>
<keyword evidence="9" id="KW-1185">Reference proteome</keyword>
<accession>A0A1W6L3B2</accession>
<dbReference type="InterPro" id="IPR050638">
    <property type="entry name" value="AA-Vitamin_Transporters"/>
</dbReference>
<sequence>MHSSITSTTPPRDTRLFRGTAQGVTAGALWGLVFLAPQVLGNFAALQLSAARYLAYGAIAAVLIAPRWRALWLRLGRADLLALVQLALLGNIVYYLMLATAVQWAGGAATALIIGLMPLVVAVLGSREPGAVPLRTLAAPLALGGLGTALVGWEALQGSHGPGGDLLTRAVGLLCGFGALACWTGYTVVNRRWLARRTDLSAHDASLLVGVMTGALALVLAVPAFAGPSSGHTPAEWLGFWGMALTVAVFASVVGNACWNRAGRLLPLALMGQMIVFETLFGMLYGFLWEGRGPTVLEVAAVVCLLGGVVWSTAAHRPARAVTAPAGTPPGPSSLRPSASSRAPG</sequence>
<dbReference type="PANTHER" id="PTHR32322">
    <property type="entry name" value="INNER MEMBRANE TRANSPORTER"/>
    <property type="match status" value="1"/>
</dbReference>
<dbReference type="RefSeq" id="WP_085749001.1">
    <property type="nucleotide sequence ID" value="NZ_BSPR01000012.1"/>
</dbReference>
<evidence type="ECO:0000256" key="7">
    <source>
        <dbReference type="SAM" id="Phobius"/>
    </source>
</evidence>
<keyword evidence="4 7" id="KW-1133">Transmembrane helix</keyword>
<organism evidence="8 9">
    <name type="scientific">Piscinibacter gummiphilus</name>
    <dbReference type="NCBI Taxonomy" id="946333"/>
    <lineage>
        <taxon>Bacteria</taxon>
        <taxon>Pseudomonadati</taxon>
        <taxon>Pseudomonadota</taxon>
        <taxon>Betaproteobacteria</taxon>
        <taxon>Burkholderiales</taxon>
        <taxon>Sphaerotilaceae</taxon>
        <taxon>Piscinibacter</taxon>
    </lineage>
</organism>
<dbReference type="Proteomes" id="UP000193427">
    <property type="component" value="Chromosome"/>
</dbReference>
<evidence type="ECO:0000313" key="8">
    <source>
        <dbReference type="EMBL" id="ARN18762.1"/>
    </source>
</evidence>
<feature type="region of interest" description="Disordered" evidence="6">
    <location>
        <begin position="321"/>
        <end position="345"/>
    </location>
</feature>
<feature type="transmembrane region" description="Helical" evidence="7">
    <location>
        <begin position="207"/>
        <end position="226"/>
    </location>
</feature>
<feature type="transmembrane region" description="Helical" evidence="7">
    <location>
        <begin position="137"/>
        <end position="155"/>
    </location>
</feature>
<dbReference type="EMBL" id="CP015118">
    <property type="protein sequence ID" value="ARN18762.1"/>
    <property type="molecule type" value="Genomic_DNA"/>
</dbReference>
<protein>
    <submittedName>
        <fullName evidence="8">Multidrug DMT transporter permease</fullName>
    </submittedName>
</protein>
<feature type="transmembrane region" description="Helical" evidence="7">
    <location>
        <begin position="104"/>
        <end position="125"/>
    </location>
</feature>
<dbReference type="InterPro" id="IPR000620">
    <property type="entry name" value="EamA_dom"/>
</dbReference>
<keyword evidence="5 7" id="KW-0472">Membrane</keyword>
<dbReference type="OrthoDB" id="7216522at2"/>
<dbReference type="STRING" id="946333.A4W93_01845"/>
<evidence type="ECO:0000256" key="2">
    <source>
        <dbReference type="ARBA" id="ARBA00007362"/>
    </source>
</evidence>
<dbReference type="InterPro" id="IPR037185">
    <property type="entry name" value="EmrE-like"/>
</dbReference>
<dbReference type="AlphaFoldDB" id="A0A1W6L3B2"/>
<gene>
    <name evidence="8" type="ORF">A4W93_01845</name>
</gene>
<dbReference type="Pfam" id="PF00892">
    <property type="entry name" value="EamA"/>
    <property type="match status" value="1"/>
</dbReference>
<dbReference type="SUPFAM" id="SSF103481">
    <property type="entry name" value="Multidrug resistance efflux transporter EmrE"/>
    <property type="match status" value="1"/>
</dbReference>
<evidence type="ECO:0000313" key="9">
    <source>
        <dbReference type="Proteomes" id="UP000193427"/>
    </source>
</evidence>
<dbReference type="PANTHER" id="PTHR32322:SF2">
    <property type="entry name" value="EAMA DOMAIN-CONTAINING PROTEIN"/>
    <property type="match status" value="1"/>
</dbReference>
<feature type="transmembrane region" description="Helical" evidence="7">
    <location>
        <begin position="295"/>
        <end position="314"/>
    </location>
</feature>
<feature type="transmembrane region" description="Helical" evidence="7">
    <location>
        <begin position="80"/>
        <end position="98"/>
    </location>
</feature>
<feature type="transmembrane region" description="Helical" evidence="7">
    <location>
        <begin position="238"/>
        <end position="259"/>
    </location>
</feature>
<reference evidence="8 9" key="1">
    <citation type="submission" date="2016-04" db="EMBL/GenBank/DDBJ databases">
        <title>Complete genome sequence of natural rubber-degrading, novel Gram-negative bacterium, Rhizobacter gummiphilus strain NS21.</title>
        <authorList>
            <person name="Tabata M."/>
            <person name="Kasai D."/>
            <person name="Fukuda M."/>
        </authorList>
    </citation>
    <scope>NUCLEOTIDE SEQUENCE [LARGE SCALE GENOMIC DNA]</scope>
    <source>
        <strain evidence="8 9">NS21</strain>
    </source>
</reference>
<dbReference type="KEGG" id="rgu:A4W93_01845"/>
<comment type="similarity">
    <text evidence="2">Belongs to the EamA transporter family.</text>
</comment>
<feature type="transmembrane region" description="Helical" evidence="7">
    <location>
        <begin position="50"/>
        <end position="68"/>
    </location>
</feature>
<feature type="transmembrane region" description="Helical" evidence="7">
    <location>
        <begin position="266"/>
        <end position="289"/>
    </location>
</feature>
<evidence type="ECO:0000256" key="5">
    <source>
        <dbReference type="ARBA" id="ARBA00023136"/>
    </source>
</evidence>
<name>A0A1W6L3B2_9BURK</name>
<evidence type="ECO:0000256" key="1">
    <source>
        <dbReference type="ARBA" id="ARBA00004141"/>
    </source>
</evidence>
<comment type="subcellular location">
    <subcellularLocation>
        <location evidence="1">Membrane</location>
        <topology evidence="1">Multi-pass membrane protein</topology>
    </subcellularLocation>
</comment>
<evidence type="ECO:0000256" key="4">
    <source>
        <dbReference type="ARBA" id="ARBA00022989"/>
    </source>
</evidence>
<dbReference type="GO" id="GO:0016020">
    <property type="term" value="C:membrane"/>
    <property type="evidence" value="ECO:0007669"/>
    <property type="project" value="UniProtKB-SubCell"/>
</dbReference>